<evidence type="ECO:0000313" key="2">
    <source>
        <dbReference type="EMBL" id="PUU83405.1"/>
    </source>
</evidence>
<sequence length="225" mass="26078">MEITTPYSSMITISLFLSFSLSFYLSIYRSAYLGLFFPRYEYHLTLLTSSFPRPRFFRFPVKSNYYYYYFCFFPPIFLFSSCFLLSYPVCPALSLFSIPIPHLHHSHTSHASHTARLTLSRFKNVRIIQEIMKRGFQEMQPRHYLTCYAIKIHPIFLNHILGFYPPPLPSLPPPPPPSATNESLSANWKDSPVWARSEFGKTKAAAGRDWRLIANGGKRGGVEKE</sequence>
<dbReference type="Proteomes" id="UP000244722">
    <property type="component" value="Unassembled WGS sequence"/>
</dbReference>
<dbReference type="EMBL" id="NESQ01000013">
    <property type="protein sequence ID" value="PUU83405.1"/>
    <property type="molecule type" value="Genomic_DNA"/>
</dbReference>
<evidence type="ECO:0000256" key="1">
    <source>
        <dbReference type="SAM" id="Phobius"/>
    </source>
</evidence>
<evidence type="ECO:0000313" key="3">
    <source>
        <dbReference type="Proteomes" id="UP000244722"/>
    </source>
</evidence>
<feature type="transmembrane region" description="Helical" evidence="1">
    <location>
        <begin position="65"/>
        <end position="87"/>
    </location>
</feature>
<keyword evidence="1" id="KW-0812">Transmembrane</keyword>
<protein>
    <submittedName>
        <fullName evidence="2">Uncharacterized protein</fullName>
    </submittedName>
</protein>
<reference evidence="2 3" key="1">
    <citation type="submission" date="2017-04" db="EMBL/GenBank/DDBJ databases">
        <title>Draft genome sequence of Tuber borchii Vittad., a whitish edible truffle.</title>
        <authorList>
            <consortium name="DOE Joint Genome Institute"/>
            <person name="Murat C."/>
            <person name="Kuo A."/>
            <person name="Barry K.W."/>
            <person name="Clum A."/>
            <person name="Dockter R.B."/>
            <person name="Fauchery L."/>
            <person name="Iotti M."/>
            <person name="Kohler A."/>
            <person name="Labutti K."/>
            <person name="Lindquist E.A."/>
            <person name="Lipzen A."/>
            <person name="Ohm R.A."/>
            <person name="Wang M."/>
            <person name="Grigoriev I.V."/>
            <person name="Zambonelli A."/>
            <person name="Martin F.M."/>
        </authorList>
    </citation>
    <scope>NUCLEOTIDE SEQUENCE [LARGE SCALE GENOMIC DNA]</scope>
    <source>
        <strain evidence="2 3">Tbo3840</strain>
    </source>
</reference>
<keyword evidence="3" id="KW-1185">Reference proteome</keyword>
<keyword evidence="1" id="KW-1133">Transmembrane helix</keyword>
<dbReference type="AlphaFoldDB" id="A0A2T7A6T8"/>
<name>A0A2T7A6T8_TUBBO</name>
<comment type="caution">
    <text evidence="2">The sequence shown here is derived from an EMBL/GenBank/DDBJ whole genome shotgun (WGS) entry which is preliminary data.</text>
</comment>
<proteinExistence type="predicted"/>
<feature type="transmembrane region" description="Helical" evidence="1">
    <location>
        <begin position="6"/>
        <end position="27"/>
    </location>
</feature>
<keyword evidence="1" id="KW-0472">Membrane</keyword>
<gene>
    <name evidence="2" type="ORF">B9Z19DRAFT_110767</name>
</gene>
<accession>A0A2T7A6T8</accession>
<organism evidence="2 3">
    <name type="scientific">Tuber borchii</name>
    <name type="common">White truffle</name>
    <dbReference type="NCBI Taxonomy" id="42251"/>
    <lineage>
        <taxon>Eukaryota</taxon>
        <taxon>Fungi</taxon>
        <taxon>Dikarya</taxon>
        <taxon>Ascomycota</taxon>
        <taxon>Pezizomycotina</taxon>
        <taxon>Pezizomycetes</taxon>
        <taxon>Pezizales</taxon>
        <taxon>Tuberaceae</taxon>
        <taxon>Tuber</taxon>
    </lineage>
</organism>